<evidence type="ECO:0000313" key="3">
    <source>
        <dbReference type="Proteomes" id="UP000594263"/>
    </source>
</evidence>
<dbReference type="AlphaFoldDB" id="A0A7N0VBF2"/>
<feature type="region of interest" description="Disordered" evidence="1">
    <location>
        <begin position="1"/>
        <end position="46"/>
    </location>
</feature>
<dbReference type="Gramene" id="Kaladp0418s0011.1.v1.1">
    <property type="protein sequence ID" value="Kaladp0418s0011.1.v1.1"/>
    <property type="gene ID" value="Kaladp0418s0011.v1.1"/>
</dbReference>
<dbReference type="EnsemblPlants" id="Kaladp0418s0011.1.v1.1">
    <property type="protein sequence ID" value="Kaladp0418s0011.1.v1.1"/>
    <property type="gene ID" value="Kaladp0418s0011.v1.1"/>
</dbReference>
<keyword evidence="3" id="KW-1185">Reference proteome</keyword>
<dbReference type="Proteomes" id="UP000594263">
    <property type="component" value="Unplaced"/>
</dbReference>
<organism evidence="2 3">
    <name type="scientific">Kalanchoe fedtschenkoi</name>
    <name type="common">Lavender scallops</name>
    <name type="synonym">South American air plant</name>
    <dbReference type="NCBI Taxonomy" id="63787"/>
    <lineage>
        <taxon>Eukaryota</taxon>
        <taxon>Viridiplantae</taxon>
        <taxon>Streptophyta</taxon>
        <taxon>Embryophyta</taxon>
        <taxon>Tracheophyta</taxon>
        <taxon>Spermatophyta</taxon>
        <taxon>Magnoliopsida</taxon>
        <taxon>eudicotyledons</taxon>
        <taxon>Gunneridae</taxon>
        <taxon>Pentapetalae</taxon>
        <taxon>Saxifragales</taxon>
        <taxon>Crassulaceae</taxon>
        <taxon>Kalanchoe</taxon>
    </lineage>
</organism>
<evidence type="ECO:0000313" key="2">
    <source>
        <dbReference type="EnsemblPlants" id="Kaladp0418s0011.1.v1.1"/>
    </source>
</evidence>
<evidence type="ECO:0000256" key="1">
    <source>
        <dbReference type="SAM" id="MobiDB-lite"/>
    </source>
</evidence>
<feature type="compositionally biased region" description="Low complexity" evidence="1">
    <location>
        <begin position="35"/>
        <end position="46"/>
    </location>
</feature>
<reference evidence="2" key="1">
    <citation type="submission" date="2021-01" db="UniProtKB">
        <authorList>
            <consortium name="EnsemblPlants"/>
        </authorList>
    </citation>
    <scope>IDENTIFICATION</scope>
</reference>
<accession>A0A7N0VBF2</accession>
<name>A0A7N0VBF2_KALFE</name>
<protein>
    <submittedName>
        <fullName evidence="2">Uncharacterized protein</fullName>
    </submittedName>
</protein>
<proteinExistence type="predicted"/>
<sequence>MESAKSENELQTPKFSCPEGSAPSSSTQKNDEESSSTMTTTKATTEVTTLTEIFRNQLQRVPCGHHFHTSQTSRLCRQKIGGWYAKRFGRSSL</sequence>